<dbReference type="RefSeq" id="WP_195032858.1">
    <property type="nucleotide sequence ID" value="NZ_JADLRE010000007.1"/>
</dbReference>
<dbReference type="SUPFAM" id="SSF159275">
    <property type="entry name" value="PA1994-like"/>
    <property type="match status" value="1"/>
</dbReference>
<comment type="caution">
    <text evidence="1">The sequence shown here is derived from an EMBL/GenBank/DDBJ whole genome shotgun (WGS) entry which is preliminary data.</text>
</comment>
<keyword evidence="2" id="KW-1185">Reference proteome</keyword>
<sequence length="193" mass="20974">MTFAPPPSTAAWRHRSAREGFEVAYFRVTEQGVLIDGCTTAVEDGAAWTVDYRIALDTEWRTRRAQVAIRKPGGWNTLVLDADGAGSWLLDGMPAPLLDGCLDVDLESSALTNALPVRRSAPEVGEGVDAPAAYVYASGAAVARLEQRYDRVVDGEHGPRFDYVAPEFDFACVLEYDKSGLVLDYPGIAVRAH</sequence>
<accession>A0ABS0C5F3</accession>
<dbReference type="InterPro" id="IPR009467">
    <property type="entry name" value="Glycolipid-bd_prot_put"/>
</dbReference>
<evidence type="ECO:0000313" key="2">
    <source>
        <dbReference type="Proteomes" id="UP000807309"/>
    </source>
</evidence>
<evidence type="ECO:0000313" key="1">
    <source>
        <dbReference type="EMBL" id="MBF6225609.1"/>
    </source>
</evidence>
<gene>
    <name evidence="1" type="ORF">IU470_10900</name>
</gene>
<protein>
    <submittedName>
        <fullName evidence="1">Glycolipid-binding domain-containing protein</fullName>
    </submittedName>
</protein>
<dbReference type="EMBL" id="JADLRE010000007">
    <property type="protein sequence ID" value="MBF6225609.1"/>
    <property type="molecule type" value="Genomic_DNA"/>
</dbReference>
<dbReference type="Proteomes" id="UP000807309">
    <property type="component" value="Unassembled WGS sequence"/>
</dbReference>
<reference evidence="1 2" key="1">
    <citation type="submission" date="2020-10" db="EMBL/GenBank/DDBJ databases">
        <title>Identification of Nocardia species via Next-generation sequencing and recognition of intraspecies genetic diversity.</title>
        <authorList>
            <person name="Li P."/>
            <person name="Li P."/>
            <person name="Lu B."/>
        </authorList>
    </citation>
    <scope>NUCLEOTIDE SEQUENCE [LARGE SCALE GENOMIC DNA]</scope>
    <source>
        <strain evidence="1 2">N-11</strain>
    </source>
</reference>
<dbReference type="Pfam" id="PF06475">
    <property type="entry name" value="Glycolipid_bind"/>
    <property type="match status" value="1"/>
</dbReference>
<proteinExistence type="predicted"/>
<name>A0ABS0C5F3_9NOCA</name>
<organism evidence="1 2">
    <name type="scientific">Nocardia abscessus</name>
    <dbReference type="NCBI Taxonomy" id="120957"/>
    <lineage>
        <taxon>Bacteria</taxon>
        <taxon>Bacillati</taxon>
        <taxon>Actinomycetota</taxon>
        <taxon>Actinomycetes</taxon>
        <taxon>Mycobacteriales</taxon>
        <taxon>Nocardiaceae</taxon>
        <taxon>Nocardia</taxon>
    </lineage>
</organism>